<evidence type="ECO:0000259" key="1">
    <source>
        <dbReference type="PROSITE" id="PS50994"/>
    </source>
</evidence>
<feature type="domain" description="Integrase catalytic" evidence="1">
    <location>
        <begin position="55"/>
        <end position="229"/>
    </location>
</feature>
<dbReference type="InterPro" id="IPR001584">
    <property type="entry name" value="Integrase_cat-core"/>
</dbReference>
<dbReference type="PANTHER" id="PTHR35004">
    <property type="entry name" value="TRANSPOSASE RV3428C-RELATED"/>
    <property type="match status" value="1"/>
</dbReference>
<evidence type="ECO:0000313" key="2">
    <source>
        <dbReference type="EMBL" id="GHO57715.1"/>
    </source>
</evidence>
<evidence type="ECO:0000313" key="3">
    <source>
        <dbReference type="Proteomes" id="UP000654345"/>
    </source>
</evidence>
<protein>
    <recommendedName>
        <fullName evidence="1">Integrase catalytic domain-containing protein</fullName>
    </recommendedName>
</protein>
<reference evidence="2 3" key="1">
    <citation type="journal article" date="2021" name="Int. J. Syst. Evol. Microbiol.">
        <title>Reticulibacter mediterranei gen. nov., sp. nov., within the new family Reticulibacteraceae fam. nov., and Ktedonospora formicarum gen. nov., sp. nov., Ktedonobacter robiniae sp. nov., Dictyobacter formicarum sp. nov. and Dictyobacter arantiisoli sp. nov., belonging to the class Ktedonobacteria.</title>
        <authorList>
            <person name="Yabe S."/>
            <person name="Zheng Y."/>
            <person name="Wang C.M."/>
            <person name="Sakai Y."/>
            <person name="Abe K."/>
            <person name="Yokota A."/>
            <person name="Donadio S."/>
            <person name="Cavaletti L."/>
            <person name="Monciardini P."/>
        </authorList>
    </citation>
    <scope>NUCLEOTIDE SEQUENCE [LARGE SCALE GENOMIC DNA]</scope>
    <source>
        <strain evidence="2 3">SOSP1-30</strain>
    </source>
</reference>
<dbReference type="PROSITE" id="PS50994">
    <property type="entry name" value="INTEGRASE"/>
    <property type="match status" value="1"/>
</dbReference>
<sequence length="262" mass="30272">MLAENDRLPRKQQYTAHKIFEILQIEGYQGSESRVRLHFTQWNKNHRAPALFLPLEFEPGKDAQADWGEAIAIIAGVRQTMQIFVMWLSHSRRRFVMAFPSQKQESFFYGHVCAFEQFGGVPWRISYDNLSTAVGLMAEGKGRRENQTFVSFRSYYLFESHFCQPAAGWEKGGVEASVEFSRRNFMVPIPDVASFEDLNLHLLKACLKDDQRWVSRQGETIGQMWEHERPHQRSLPPFAYDCCATACARLNGYSMRHGLHSG</sequence>
<dbReference type="EMBL" id="BNJG01000002">
    <property type="protein sequence ID" value="GHO57715.1"/>
    <property type="molecule type" value="Genomic_DNA"/>
</dbReference>
<dbReference type="PANTHER" id="PTHR35004:SF7">
    <property type="entry name" value="INTEGRASE PROTEIN"/>
    <property type="match status" value="1"/>
</dbReference>
<accession>A0ABQ3UZK4</accession>
<comment type="caution">
    <text evidence="2">The sequence shown here is derived from an EMBL/GenBank/DDBJ whole genome shotgun (WGS) entry which is preliminary data.</text>
</comment>
<dbReference type="Proteomes" id="UP000654345">
    <property type="component" value="Unassembled WGS sequence"/>
</dbReference>
<gene>
    <name evidence="2" type="ORF">KSB_61900</name>
</gene>
<proteinExistence type="predicted"/>
<organism evidence="2 3">
    <name type="scientific">Ktedonobacter robiniae</name>
    <dbReference type="NCBI Taxonomy" id="2778365"/>
    <lineage>
        <taxon>Bacteria</taxon>
        <taxon>Bacillati</taxon>
        <taxon>Chloroflexota</taxon>
        <taxon>Ktedonobacteria</taxon>
        <taxon>Ktedonobacterales</taxon>
        <taxon>Ktedonobacteraceae</taxon>
        <taxon>Ktedonobacter</taxon>
    </lineage>
</organism>
<dbReference type="NCBIfam" id="NF033546">
    <property type="entry name" value="transpos_IS21"/>
    <property type="match status" value="1"/>
</dbReference>
<keyword evidence="3" id="KW-1185">Reference proteome</keyword>
<name>A0ABQ3UZK4_9CHLR</name>